<feature type="compositionally biased region" description="Acidic residues" evidence="2">
    <location>
        <begin position="934"/>
        <end position="954"/>
    </location>
</feature>
<feature type="compositionally biased region" description="Polar residues" evidence="2">
    <location>
        <begin position="955"/>
        <end position="970"/>
    </location>
</feature>
<dbReference type="GO" id="GO:0000178">
    <property type="term" value="C:exosome (RNase complex)"/>
    <property type="evidence" value="ECO:0007669"/>
    <property type="project" value="TreeGrafter"/>
</dbReference>
<feature type="domain" description="Putative zinc-finger" evidence="3">
    <location>
        <begin position="1199"/>
        <end position="1219"/>
    </location>
</feature>
<dbReference type="Proteomes" id="UP000053342">
    <property type="component" value="Unassembled WGS sequence"/>
</dbReference>
<feature type="compositionally biased region" description="Polar residues" evidence="2">
    <location>
        <begin position="125"/>
        <end position="135"/>
    </location>
</feature>
<name>A0A0D2EID3_9EURO</name>
<proteinExistence type="predicted"/>
<reference evidence="4 5" key="1">
    <citation type="submission" date="2015-01" db="EMBL/GenBank/DDBJ databases">
        <title>The Genome Sequence of Exophiala oligosperma CBS72588.</title>
        <authorList>
            <consortium name="The Broad Institute Genomics Platform"/>
            <person name="Cuomo C."/>
            <person name="de Hoog S."/>
            <person name="Gorbushina A."/>
            <person name="Stielow B."/>
            <person name="Teixiera M."/>
            <person name="Abouelleil A."/>
            <person name="Chapman S.B."/>
            <person name="Priest M."/>
            <person name="Young S.K."/>
            <person name="Wortman J."/>
            <person name="Nusbaum C."/>
            <person name="Birren B."/>
        </authorList>
    </citation>
    <scope>NUCLEOTIDE SEQUENCE [LARGE SCALE GENOMIC DNA]</scope>
    <source>
        <strain evidence="4 5">CBS 72588</strain>
    </source>
</reference>
<feature type="compositionally biased region" description="Polar residues" evidence="2">
    <location>
        <begin position="442"/>
        <end position="453"/>
    </location>
</feature>
<feature type="compositionally biased region" description="Polar residues" evidence="2">
    <location>
        <begin position="625"/>
        <end position="637"/>
    </location>
</feature>
<protein>
    <recommendedName>
        <fullName evidence="3">Putative zinc-finger domain-containing protein</fullName>
    </recommendedName>
</protein>
<dbReference type="OrthoDB" id="1922977at2759"/>
<feature type="compositionally biased region" description="Polar residues" evidence="2">
    <location>
        <begin position="560"/>
        <end position="569"/>
    </location>
</feature>
<dbReference type="PANTHER" id="PTHR21563">
    <property type="entry name" value="ZINC FINGER C3H1 DOMAIN-CONTAINING PROTEIN"/>
    <property type="match status" value="1"/>
</dbReference>
<dbReference type="InterPro" id="IPR019607">
    <property type="entry name" value="Putative_zinc-finger_domain"/>
</dbReference>
<feature type="compositionally biased region" description="Acidic residues" evidence="2">
    <location>
        <begin position="989"/>
        <end position="1007"/>
    </location>
</feature>
<feature type="compositionally biased region" description="Polar residues" evidence="2">
    <location>
        <begin position="477"/>
        <end position="495"/>
    </location>
</feature>
<dbReference type="PANTHER" id="PTHR21563:SF3">
    <property type="entry name" value="ZINC FINGER C3H1 DOMAIN-CONTAINING PROTEIN"/>
    <property type="match status" value="1"/>
</dbReference>
<evidence type="ECO:0000313" key="5">
    <source>
        <dbReference type="Proteomes" id="UP000053342"/>
    </source>
</evidence>
<feature type="compositionally biased region" description="Acidic residues" evidence="2">
    <location>
        <begin position="1040"/>
        <end position="1050"/>
    </location>
</feature>
<feature type="coiled-coil region" evidence="1">
    <location>
        <begin position="782"/>
        <end position="833"/>
    </location>
</feature>
<feature type="compositionally biased region" description="Low complexity" evidence="2">
    <location>
        <begin position="874"/>
        <end position="886"/>
    </location>
</feature>
<feature type="compositionally biased region" description="Basic and acidic residues" evidence="2">
    <location>
        <begin position="274"/>
        <end position="291"/>
    </location>
</feature>
<feature type="compositionally biased region" description="Polar residues" evidence="2">
    <location>
        <begin position="644"/>
        <end position="658"/>
    </location>
</feature>
<feature type="compositionally biased region" description="Basic and acidic residues" evidence="2">
    <location>
        <begin position="202"/>
        <end position="211"/>
    </location>
</feature>
<feature type="compositionally biased region" description="Polar residues" evidence="2">
    <location>
        <begin position="710"/>
        <end position="727"/>
    </location>
</feature>
<dbReference type="HOGENOM" id="CLU_253464_0_0_1"/>
<evidence type="ECO:0000256" key="2">
    <source>
        <dbReference type="SAM" id="MobiDB-lite"/>
    </source>
</evidence>
<evidence type="ECO:0000313" key="4">
    <source>
        <dbReference type="EMBL" id="KIW47709.1"/>
    </source>
</evidence>
<feature type="compositionally biased region" description="Polar residues" evidence="2">
    <location>
        <begin position="1"/>
        <end position="19"/>
    </location>
</feature>
<feature type="region of interest" description="Disordered" evidence="2">
    <location>
        <begin position="434"/>
        <end position="497"/>
    </location>
</feature>
<dbReference type="GO" id="GO:0005634">
    <property type="term" value="C:nucleus"/>
    <property type="evidence" value="ECO:0007669"/>
    <property type="project" value="TreeGrafter"/>
</dbReference>
<keyword evidence="1" id="KW-0175">Coiled coil</keyword>
<feature type="compositionally biased region" description="Pro residues" evidence="2">
    <location>
        <begin position="101"/>
        <end position="114"/>
    </location>
</feature>
<feature type="compositionally biased region" description="Acidic residues" evidence="2">
    <location>
        <begin position="1063"/>
        <end position="1090"/>
    </location>
</feature>
<feature type="region of interest" description="Disordered" evidence="2">
    <location>
        <begin position="1"/>
        <end position="216"/>
    </location>
</feature>
<evidence type="ECO:0000256" key="1">
    <source>
        <dbReference type="SAM" id="Coils"/>
    </source>
</evidence>
<feature type="region of interest" description="Disordered" evidence="2">
    <location>
        <begin position="857"/>
        <end position="1125"/>
    </location>
</feature>
<feature type="compositionally biased region" description="Basic and acidic residues" evidence="2">
    <location>
        <begin position="170"/>
        <end position="181"/>
    </location>
</feature>
<sequence length="1295" mass="140702">MAHSYSSNPFSTGTPSYAPQQPYYPIPHNGIQQPIHTPPSLTQQNSLQNVYQHQPVTNTSRFESNSQNLGPAPTFDPFHPPPIPPSTLSAEFFKQFTNAGLPPPPPPSFPPVPIPSTAGFPHFSAQPTASTSSPYNPSPVPTSHAFASSVNLVEQARHPQQEPSSGRQTGSREGRDLRHLNEPSPRSYHTNRGGNGQPARPASREVDDKDQTLPSFGSRSDLELLFANLQNQAPQEVDEHVASSISMGEYAGANRQPSEEPGNVSPYDPTRPATIDDRTMGSFRTRVDNHQAHTQKPIQRRYDDKPVPELRQLAKGALLSLVPHKILYPELVKEGIHPQVLRELYAELGIKVDPDQVQTTQNASAEPVHRAVAQEAAPALLFSQQNLQSTNDETPSGAPLSDVLHNTTVTEKQQAAPNPSIERKDRIAQLLAAKAGRPSPSTPNTGSPAQRQVSLPAASPARAAEASNALPSAPKSPHSQQESPEVSQAQNTKAKAQTELVRAKMEQLKREAQAKNTNMAQPFFGTTTQLRSSISQSGLIPGLFMTPGGSASDEPGTHADNGTSVTSSDEQPHTIFNPLKRSLASDPAASSIEPSMKRTHVDDPEEQSEGEIIEDESDAMAMGSESGTGEVQNQLPSQPLPATVKSTTPVQPLRSDSATEAGKDNLYRIKQTEIEAMRRRIAELEQRNKLKRSKSEVESPVSSNPPTPVMTRTGNPLSSPPTSQSPAMSGVAVMSKQPRSITKLTPTQLAERAAALKADLLKQRAARQKVLQDGLPDLNLEVSKTELRINKIRADLSQARANVESYRSALAQSTNLERELAEELHRLELQLQEGRTGQKQYFDELQQIKMEKLAEAQETRPSKVVETMPDAQPATEASTLATSTSTHMEPPGVGDDGGSTKFDQLQSEDVASKALPKADNVDTVNVSGGPEIVSDNEEPEEPVVGFDEESEDAQGEQSITRADTLQTQEMEISPAPDSVPEQSSSGDMDSGELAEEDTSMDMGEDSDGSASMSDSEEELEDDDYEPAEVENARQFRQSMESDEYDPEEAPVTDATPTTNPFENETDFYDPYEHAEDVDDPENAEISEPIEADLASQPTAAVETLSEVRPGNAQDDAESGPQLTEADTLVNTQLVSDGKSQDEKPAILDDGAEPITRFVPYKTPLSNFKDFRFHADYKDNVKTGYKSLTYSNNIDPSRPICPTELSGETCTDPSCEEQHLHQIGLSENAILAEMTSGSNMDKATKDDFFSGLKEVIADLRARDIKEFDGVANALSEFRRKFFAARDGRGTEHDGGA</sequence>
<feature type="compositionally biased region" description="Acidic residues" evidence="2">
    <location>
        <begin position="603"/>
        <end position="618"/>
    </location>
</feature>
<dbReference type="STRING" id="215243.A0A0D2EID3"/>
<evidence type="ECO:0000259" key="3">
    <source>
        <dbReference type="Pfam" id="PF10650"/>
    </source>
</evidence>
<feature type="region of interest" description="Disordered" evidence="2">
    <location>
        <begin position="252"/>
        <end position="306"/>
    </location>
</feature>
<gene>
    <name evidence="4" type="ORF">PV06_00377</name>
</gene>
<dbReference type="InterPro" id="IPR039278">
    <property type="entry name" value="Red1"/>
</dbReference>
<dbReference type="GeneID" id="27352451"/>
<feature type="compositionally biased region" description="Basic and acidic residues" evidence="2">
    <location>
        <begin position="685"/>
        <end position="697"/>
    </location>
</feature>
<dbReference type="EMBL" id="KN847332">
    <property type="protein sequence ID" value="KIW47709.1"/>
    <property type="molecule type" value="Genomic_DNA"/>
</dbReference>
<feature type="region of interest" description="Disordered" evidence="2">
    <location>
        <begin position="685"/>
        <end position="738"/>
    </location>
</feature>
<feature type="region of interest" description="Disordered" evidence="2">
    <location>
        <begin position="547"/>
        <end position="670"/>
    </location>
</feature>
<feature type="compositionally biased region" description="Acidic residues" evidence="2">
    <location>
        <begin position="1014"/>
        <end position="1028"/>
    </location>
</feature>
<organism evidence="4 5">
    <name type="scientific">Exophiala oligosperma</name>
    <dbReference type="NCBI Taxonomy" id="215243"/>
    <lineage>
        <taxon>Eukaryota</taxon>
        <taxon>Fungi</taxon>
        <taxon>Dikarya</taxon>
        <taxon>Ascomycota</taxon>
        <taxon>Pezizomycotina</taxon>
        <taxon>Eurotiomycetes</taxon>
        <taxon>Chaetothyriomycetidae</taxon>
        <taxon>Chaetothyriales</taxon>
        <taxon>Herpotrichiellaceae</taxon>
        <taxon>Exophiala</taxon>
    </lineage>
</organism>
<dbReference type="RefSeq" id="XP_016267925.1">
    <property type="nucleotide sequence ID" value="XM_016400872.1"/>
</dbReference>
<keyword evidence="5" id="KW-1185">Reference proteome</keyword>
<feature type="compositionally biased region" description="Low complexity" evidence="2">
    <location>
        <begin position="454"/>
        <end position="473"/>
    </location>
</feature>
<feature type="compositionally biased region" description="Basic and acidic residues" evidence="2">
    <location>
        <begin position="661"/>
        <end position="670"/>
    </location>
</feature>
<dbReference type="Pfam" id="PF10650">
    <property type="entry name" value="zf-C3H1"/>
    <property type="match status" value="1"/>
</dbReference>
<dbReference type="VEuPathDB" id="FungiDB:PV06_00377"/>
<feature type="compositionally biased region" description="Polar residues" evidence="2">
    <location>
        <begin position="30"/>
        <end position="69"/>
    </location>
</feature>
<accession>A0A0D2EID3</accession>